<dbReference type="PROSITE" id="PS50943">
    <property type="entry name" value="HTH_CROC1"/>
    <property type="match status" value="1"/>
</dbReference>
<evidence type="ECO:0000313" key="4">
    <source>
        <dbReference type="Proteomes" id="UP000712527"/>
    </source>
</evidence>
<dbReference type="InterPro" id="IPR010982">
    <property type="entry name" value="Lambda_DNA-bd_dom_sf"/>
</dbReference>
<dbReference type="PANTHER" id="PTHR46797:SF1">
    <property type="entry name" value="METHYLPHOSPHONATE SYNTHASE"/>
    <property type="match status" value="1"/>
</dbReference>
<dbReference type="Gene3D" id="1.10.260.40">
    <property type="entry name" value="lambda repressor-like DNA-binding domains"/>
    <property type="match status" value="1"/>
</dbReference>
<dbReference type="SMART" id="SM00530">
    <property type="entry name" value="HTH_XRE"/>
    <property type="match status" value="1"/>
</dbReference>
<evidence type="ECO:0000313" key="3">
    <source>
        <dbReference type="EMBL" id="MBM6775234.1"/>
    </source>
</evidence>
<dbReference type="Proteomes" id="UP000712527">
    <property type="component" value="Unassembled WGS sequence"/>
</dbReference>
<dbReference type="CDD" id="cd00093">
    <property type="entry name" value="HTH_XRE"/>
    <property type="match status" value="1"/>
</dbReference>
<dbReference type="InterPro" id="IPR050807">
    <property type="entry name" value="TransReg_Diox_bact_type"/>
</dbReference>
<keyword evidence="1" id="KW-0238">DNA-binding</keyword>
<evidence type="ECO:0000256" key="1">
    <source>
        <dbReference type="ARBA" id="ARBA00023125"/>
    </source>
</evidence>
<keyword evidence="4" id="KW-1185">Reference proteome</keyword>
<dbReference type="RefSeq" id="WP_204793572.1">
    <property type="nucleotide sequence ID" value="NZ_JACSNQ010000013.1"/>
</dbReference>
<accession>A0ABS2F3Y2</accession>
<dbReference type="EMBL" id="JACSNQ010000013">
    <property type="protein sequence ID" value="MBM6775234.1"/>
    <property type="molecule type" value="Genomic_DNA"/>
</dbReference>
<comment type="caution">
    <text evidence="3">The sequence shown here is derived from an EMBL/GenBank/DDBJ whole genome shotgun (WGS) entry which is preliminary data.</text>
</comment>
<dbReference type="SUPFAM" id="SSF47413">
    <property type="entry name" value="lambda repressor-like DNA-binding domains"/>
    <property type="match status" value="1"/>
</dbReference>
<sequence>MSISTRQAFGQRVRLLRMEREFSLRMFALTIGVDKSFLVNIEHGRVSPTLDTIEKIARGLNVTISFLMQGIDTVGPVEYEGER</sequence>
<organism evidence="3 4">
    <name type="scientific">Olsenella profusa</name>
    <dbReference type="NCBI Taxonomy" id="138595"/>
    <lineage>
        <taxon>Bacteria</taxon>
        <taxon>Bacillati</taxon>
        <taxon>Actinomycetota</taxon>
        <taxon>Coriobacteriia</taxon>
        <taxon>Coriobacteriales</taxon>
        <taxon>Atopobiaceae</taxon>
        <taxon>Olsenella</taxon>
    </lineage>
</organism>
<evidence type="ECO:0000259" key="2">
    <source>
        <dbReference type="PROSITE" id="PS50943"/>
    </source>
</evidence>
<dbReference type="PANTHER" id="PTHR46797">
    <property type="entry name" value="HTH-TYPE TRANSCRIPTIONAL REGULATOR"/>
    <property type="match status" value="1"/>
</dbReference>
<name>A0ABS2F3Y2_9ACTN</name>
<reference evidence="3 4" key="1">
    <citation type="journal article" date="2021" name="Sci. Rep.">
        <title>The distribution of antibiotic resistance genes in chicken gut microbiota commensals.</title>
        <authorList>
            <person name="Juricova H."/>
            <person name="Matiasovicova J."/>
            <person name="Kubasova T."/>
            <person name="Cejkova D."/>
            <person name="Rychlik I."/>
        </authorList>
    </citation>
    <scope>NUCLEOTIDE SEQUENCE [LARGE SCALE GENOMIC DNA]</scope>
    <source>
        <strain evidence="3 4">An794</strain>
    </source>
</reference>
<proteinExistence type="predicted"/>
<protein>
    <submittedName>
        <fullName evidence="3">Helix-turn-helix transcriptional regulator</fullName>
    </submittedName>
</protein>
<feature type="domain" description="HTH cro/C1-type" evidence="2">
    <location>
        <begin position="13"/>
        <end position="67"/>
    </location>
</feature>
<dbReference type="InterPro" id="IPR001387">
    <property type="entry name" value="Cro/C1-type_HTH"/>
</dbReference>
<dbReference type="Pfam" id="PF12844">
    <property type="entry name" value="HTH_19"/>
    <property type="match status" value="1"/>
</dbReference>
<gene>
    <name evidence="3" type="ORF">H9X80_06725</name>
</gene>